<organism evidence="3 4">
    <name type="scientific">Ceratodon purpureus</name>
    <name type="common">Fire moss</name>
    <name type="synonym">Dicranum purpureum</name>
    <dbReference type="NCBI Taxonomy" id="3225"/>
    <lineage>
        <taxon>Eukaryota</taxon>
        <taxon>Viridiplantae</taxon>
        <taxon>Streptophyta</taxon>
        <taxon>Embryophyta</taxon>
        <taxon>Bryophyta</taxon>
        <taxon>Bryophytina</taxon>
        <taxon>Bryopsida</taxon>
        <taxon>Dicranidae</taxon>
        <taxon>Pseudoditrichales</taxon>
        <taxon>Ditrichaceae</taxon>
        <taxon>Ceratodon</taxon>
    </lineage>
</organism>
<dbReference type="PANTHER" id="PTHR48218">
    <property type="entry name" value="F-BOX DOMAIN CONTAINING PROTEIN"/>
    <property type="match status" value="1"/>
</dbReference>
<evidence type="ECO:0000259" key="2">
    <source>
        <dbReference type="Pfam" id="PF12937"/>
    </source>
</evidence>
<gene>
    <name evidence="3" type="ORF">KC19_4G267100</name>
</gene>
<evidence type="ECO:0000313" key="3">
    <source>
        <dbReference type="EMBL" id="KAG0581631.1"/>
    </source>
</evidence>
<evidence type="ECO:0000313" key="4">
    <source>
        <dbReference type="Proteomes" id="UP000822688"/>
    </source>
</evidence>
<keyword evidence="4" id="KW-1185">Reference proteome</keyword>
<dbReference type="PANTHER" id="PTHR48218:SF4">
    <property type="entry name" value="F-BOX DOMAIN-CONTAINING PROTEIN"/>
    <property type="match status" value="1"/>
</dbReference>
<dbReference type="Pfam" id="PF12937">
    <property type="entry name" value="F-box-like"/>
    <property type="match status" value="1"/>
</dbReference>
<comment type="caution">
    <text evidence="3">The sequence shown here is derived from an EMBL/GenBank/DDBJ whole genome shotgun (WGS) entry which is preliminary data.</text>
</comment>
<name>A0A8T0IFF6_CERPU</name>
<reference evidence="3" key="1">
    <citation type="submission" date="2020-06" db="EMBL/GenBank/DDBJ databases">
        <title>WGS assembly of Ceratodon purpureus strain R40.</title>
        <authorList>
            <person name="Carey S.B."/>
            <person name="Jenkins J."/>
            <person name="Shu S."/>
            <person name="Lovell J.T."/>
            <person name="Sreedasyam A."/>
            <person name="Maumus F."/>
            <person name="Tiley G.P."/>
            <person name="Fernandez-Pozo N."/>
            <person name="Barry K."/>
            <person name="Chen C."/>
            <person name="Wang M."/>
            <person name="Lipzen A."/>
            <person name="Daum C."/>
            <person name="Saski C.A."/>
            <person name="Payton A.C."/>
            <person name="Mcbreen J.C."/>
            <person name="Conrad R.E."/>
            <person name="Kollar L.M."/>
            <person name="Olsson S."/>
            <person name="Huttunen S."/>
            <person name="Landis J.B."/>
            <person name="Wickett N.J."/>
            <person name="Johnson M.G."/>
            <person name="Rensing S.A."/>
            <person name="Grimwood J."/>
            <person name="Schmutz J."/>
            <person name="Mcdaniel S.F."/>
        </authorList>
    </citation>
    <scope>NUCLEOTIDE SEQUENCE</scope>
    <source>
        <strain evidence="3">R40</strain>
    </source>
</reference>
<protein>
    <recommendedName>
        <fullName evidence="2">F-box domain-containing protein</fullName>
    </recommendedName>
</protein>
<dbReference type="AlphaFoldDB" id="A0A8T0IFF6"/>
<sequence length="315" mass="35324">MLQILSTDPVLGCKCGPESPADAGWQPNESIITALETGGACKRARYGDDVVAIEEVRVKSSEVRSTGSLETNPHPTHEDDEQLASWDPLDALGLDVFQSHILTLLDSRSLARCAAVCSQWRGWTLADKLWQPLVESFLAQRAHLPLCLMDRDVRSSISQHRLYTIAMTESQHQALVPAEMCGRTWELRLKPPVGPYWLSFDPTQIGKRGLNRYFSCDGSITSDPGDPIWGGHASVWEFVQWNEQEGGVKELVQINHWPPLFPRRMKDGRWVLENFYGLYITRPDNPDFSSGGRVVAESRRLCSNSCTPPTFGFKL</sequence>
<dbReference type="SUPFAM" id="SSF81383">
    <property type="entry name" value="F-box domain"/>
    <property type="match status" value="1"/>
</dbReference>
<feature type="compositionally biased region" description="Polar residues" evidence="1">
    <location>
        <begin position="63"/>
        <end position="74"/>
    </location>
</feature>
<evidence type="ECO:0000256" key="1">
    <source>
        <dbReference type="SAM" id="MobiDB-lite"/>
    </source>
</evidence>
<proteinExistence type="predicted"/>
<dbReference type="InterPro" id="IPR036047">
    <property type="entry name" value="F-box-like_dom_sf"/>
</dbReference>
<feature type="domain" description="F-box" evidence="2">
    <location>
        <begin position="100"/>
        <end position="132"/>
    </location>
</feature>
<dbReference type="Gene3D" id="1.20.1280.50">
    <property type="match status" value="1"/>
</dbReference>
<dbReference type="Proteomes" id="UP000822688">
    <property type="component" value="Chromosome 4"/>
</dbReference>
<dbReference type="EMBL" id="CM026424">
    <property type="protein sequence ID" value="KAG0581631.1"/>
    <property type="molecule type" value="Genomic_DNA"/>
</dbReference>
<accession>A0A8T0IFF6</accession>
<dbReference type="InterPro" id="IPR001810">
    <property type="entry name" value="F-box_dom"/>
</dbReference>
<feature type="region of interest" description="Disordered" evidence="1">
    <location>
        <begin position="62"/>
        <end position="81"/>
    </location>
</feature>